<gene>
    <name evidence="1" type="ORF">DWW83_17925</name>
</gene>
<protein>
    <recommendedName>
        <fullName evidence="3">DUF2271 domain-containing protein</fullName>
    </recommendedName>
</protein>
<evidence type="ECO:0000313" key="1">
    <source>
        <dbReference type="EMBL" id="RGU36155.1"/>
    </source>
</evidence>
<name>A0A412SEP6_BACUN</name>
<comment type="caution">
    <text evidence="1">The sequence shown here is derived from an EMBL/GenBank/DDBJ whole genome shotgun (WGS) entry which is preliminary data.</text>
</comment>
<dbReference type="EMBL" id="QRXV01000022">
    <property type="protein sequence ID" value="RGU36155.1"/>
    <property type="molecule type" value="Genomic_DNA"/>
</dbReference>
<sequence length="242" mass="26587">MKYMNVLLSFVLMGSCLFSCHSNVAKYKEGNVTVFIEQGEAWKHEFPLFLGISRKNDPQIAIWIEDTCGNYVSTVYVTNRIATQSWIMSGGNRRQEALPHWCHSRGVRYEDGLYSPTKNKPLPDAVTGATPKGSFKVAFSPTNGLEKFVVKIEVNHSTDFNESYPKSATQGALNYSGGKEGSGQPALVYSVLVDTSLHQNLYEAKLIGHSSPDGSSGDIYSDLSGITSALDIVQKITVHVLQ</sequence>
<dbReference type="PROSITE" id="PS51257">
    <property type="entry name" value="PROKAR_LIPOPROTEIN"/>
    <property type="match status" value="1"/>
</dbReference>
<organism evidence="1 2">
    <name type="scientific">Bacteroides uniformis</name>
    <dbReference type="NCBI Taxonomy" id="820"/>
    <lineage>
        <taxon>Bacteria</taxon>
        <taxon>Pseudomonadati</taxon>
        <taxon>Bacteroidota</taxon>
        <taxon>Bacteroidia</taxon>
        <taxon>Bacteroidales</taxon>
        <taxon>Bacteroidaceae</taxon>
        <taxon>Bacteroides</taxon>
    </lineage>
</organism>
<reference evidence="1 2" key="1">
    <citation type="submission" date="2018-08" db="EMBL/GenBank/DDBJ databases">
        <title>A genome reference for cultivated species of the human gut microbiota.</title>
        <authorList>
            <person name="Zou Y."/>
            <person name="Xue W."/>
            <person name="Luo G."/>
        </authorList>
    </citation>
    <scope>NUCLEOTIDE SEQUENCE [LARGE SCALE GENOMIC DNA]</scope>
    <source>
        <strain evidence="1 2">AF17-20</strain>
    </source>
</reference>
<proteinExistence type="predicted"/>
<evidence type="ECO:0000313" key="2">
    <source>
        <dbReference type="Proteomes" id="UP000284022"/>
    </source>
</evidence>
<dbReference type="AlphaFoldDB" id="A0A412SEP6"/>
<accession>A0A412SEP6</accession>
<evidence type="ECO:0008006" key="3">
    <source>
        <dbReference type="Google" id="ProtNLM"/>
    </source>
</evidence>
<dbReference type="Proteomes" id="UP000284022">
    <property type="component" value="Unassembled WGS sequence"/>
</dbReference>
<dbReference type="RefSeq" id="WP_117707117.1">
    <property type="nucleotide sequence ID" value="NZ_QRXV01000022.1"/>
</dbReference>